<dbReference type="PANTHER" id="PTHR30055">
    <property type="entry name" value="HTH-TYPE TRANSCRIPTIONAL REGULATOR RUTR"/>
    <property type="match status" value="1"/>
</dbReference>
<dbReference type="PROSITE" id="PS01081">
    <property type="entry name" value="HTH_TETR_1"/>
    <property type="match status" value="1"/>
</dbReference>
<accession>A0ABW8TIA2</accession>
<name>A0ABW8TIA2_9CLOT</name>
<dbReference type="PANTHER" id="PTHR30055:SF226">
    <property type="entry name" value="HTH-TYPE TRANSCRIPTIONAL REGULATOR PKSA"/>
    <property type="match status" value="1"/>
</dbReference>
<dbReference type="Proteomes" id="UP001623592">
    <property type="component" value="Unassembled WGS sequence"/>
</dbReference>
<feature type="domain" description="HTH tetR-type" evidence="3">
    <location>
        <begin position="7"/>
        <end position="67"/>
    </location>
</feature>
<feature type="DNA-binding region" description="H-T-H motif" evidence="2">
    <location>
        <begin position="30"/>
        <end position="49"/>
    </location>
</feature>
<dbReference type="Gene3D" id="1.10.357.10">
    <property type="entry name" value="Tetracycline Repressor, domain 2"/>
    <property type="match status" value="1"/>
</dbReference>
<dbReference type="SUPFAM" id="SSF46689">
    <property type="entry name" value="Homeodomain-like"/>
    <property type="match status" value="1"/>
</dbReference>
<evidence type="ECO:0000313" key="4">
    <source>
        <dbReference type="EMBL" id="MFL0252205.1"/>
    </source>
</evidence>
<dbReference type="EMBL" id="JBJIAA010000015">
    <property type="protein sequence ID" value="MFL0252205.1"/>
    <property type="molecule type" value="Genomic_DNA"/>
</dbReference>
<dbReference type="InterPro" id="IPR050109">
    <property type="entry name" value="HTH-type_TetR-like_transc_reg"/>
</dbReference>
<dbReference type="InterPro" id="IPR023772">
    <property type="entry name" value="DNA-bd_HTH_TetR-type_CS"/>
</dbReference>
<dbReference type="Gene3D" id="1.10.10.60">
    <property type="entry name" value="Homeodomain-like"/>
    <property type="match status" value="1"/>
</dbReference>
<sequence length="211" mass="24132">MVRKAAENREQEILDAAIRIFSEKGYNAATTSEISREAGIAEGTLFRYFKNKKALLAKIVILSSKTIGKNIIAKRLGKLIEKNKDKDLREIVKIIMLDRIDLLEKNKELFKIVFTEIQYQEDLKQAFKENIILAAKDILVDYIDKSQFKEVFKDVDPMVVGRTMIASVIGYVVQSTVFPELITISKEQQVDQMVEVFLNGIIKKGDENNEK</sequence>
<dbReference type="RefSeq" id="WP_406788852.1">
    <property type="nucleotide sequence ID" value="NZ_JBJIAA010000015.1"/>
</dbReference>
<evidence type="ECO:0000256" key="1">
    <source>
        <dbReference type="ARBA" id="ARBA00023125"/>
    </source>
</evidence>
<evidence type="ECO:0000259" key="3">
    <source>
        <dbReference type="PROSITE" id="PS50977"/>
    </source>
</evidence>
<proteinExistence type="predicted"/>
<keyword evidence="5" id="KW-1185">Reference proteome</keyword>
<dbReference type="PRINTS" id="PR00455">
    <property type="entry name" value="HTHTETR"/>
</dbReference>
<dbReference type="InterPro" id="IPR009057">
    <property type="entry name" value="Homeodomain-like_sf"/>
</dbReference>
<dbReference type="InterPro" id="IPR036271">
    <property type="entry name" value="Tet_transcr_reg_TetR-rel_C_sf"/>
</dbReference>
<dbReference type="SUPFAM" id="SSF48498">
    <property type="entry name" value="Tetracyclin repressor-like, C-terminal domain"/>
    <property type="match status" value="1"/>
</dbReference>
<reference evidence="4 5" key="1">
    <citation type="submission" date="2024-11" db="EMBL/GenBank/DDBJ databases">
        <authorList>
            <person name="Heng Y.C."/>
            <person name="Lim A.C.H."/>
            <person name="Lee J.K.Y."/>
            <person name="Kittelmann S."/>
        </authorList>
    </citation>
    <scope>NUCLEOTIDE SEQUENCE [LARGE SCALE GENOMIC DNA]</scope>
    <source>
        <strain evidence="4 5">WILCCON 0114</strain>
    </source>
</reference>
<dbReference type="InterPro" id="IPR001647">
    <property type="entry name" value="HTH_TetR"/>
</dbReference>
<comment type="caution">
    <text evidence="4">The sequence shown here is derived from an EMBL/GenBank/DDBJ whole genome shotgun (WGS) entry which is preliminary data.</text>
</comment>
<organism evidence="4 5">
    <name type="scientific">Clostridium neuense</name>
    <dbReference type="NCBI Taxonomy" id="1728934"/>
    <lineage>
        <taxon>Bacteria</taxon>
        <taxon>Bacillati</taxon>
        <taxon>Bacillota</taxon>
        <taxon>Clostridia</taxon>
        <taxon>Eubacteriales</taxon>
        <taxon>Clostridiaceae</taxon>
        <taxon>Clostridium</taxon>
    </lineage>
</organism>
<dbReference type="Pfam" id="PF00440">
    <property type="entry name" value="TetR_N"/>
    <property type="match status" value="1"/>
</dbReference>
<dbReference type="PROSITE" id="PS50977">
    <property type="entry name" value="HTH_TETR_2"/>
    <property type="match status" value="1"/>
</dbReference>
<evidence type="ECO:0000313" key="5">
    <source>
        <dbReference type="Proteomes" id="UP001623592"/>
    </source>
</evidence>
<protein>
    <submittedName>
        <fullName evidence="4">TetR/AcrR family transcriptional regulator</fullName>
    </submittedName>
</protein>
<gene>
    <name evidence="4" type="ORF">ACJDT4_17470</name>
</gene>
<keyword evidence="1 2" id="KW-0238">DNA-binding</keyword>
<evidence type="ECO:0000256" key="2">
    <source>
        <dbReference type="PROSITE-ProRule" id="PRU00335"/>
    </source>
</evidence>